<evidence type="ECO:0000313" key="1">
    <source>
        <dbReference type="EMBL" id="MBB5120471.1"/>
    </source>
</evidence>
<organism evidence="2 3">
    <name type="scientific">Streptomyces eurocidicus</name>
    <name type="common">Streptoverticillium eurocidicus</name>
    <dbReference type="NCBI Taxonomy" id="66423"/>
    <lineage>
        <taxon>Bacteria</taxon>
        <taxon>Bacillati</taxon>
        <taxon>Actinomycetota</taxon>
        <taxon>Actinomycetes</taxon>
        <taxon>Kitasatosporales</taxon>
        <taxon>Streptomycetaceae</taxon>
        <taxon>Streptomyces</taxon>
    </lineage>
</organism>
<dbReference type="RefSeq" id="WP_102918213.1">
    <property type="nucleotide sequence ID" value="NZ_JACHJF010000012.1"/>
</dbReference>
<gene>
    <name evidence="2" type="ORF">AF335_11115</name>
    <name evidence="1" type="ORF">FHS36_003913</name>
</gene>
<dbReference type="Proteomes" id="UP000235945">
    <property type="component" value="Unassembled WGS sequence"/>
</dbReference>
<protein>
    <submittedName>
        <fullName evidence="2">Uncharacterized protein</fullName>
    </submittedName>
</protein>
<dbReference type="EMBL" id="LGUI01000003">
    <property type="protein sequence ID" value="PNE33433.1"/>
    <property type="molecule type" value="Genomic_DNA"/>
</dbReference>
<evidence type="ECO:0000313" key="4">
    <source>
        <dbReference type="Proteomes" id="UP000528608"/>
    </source>
</evidence>
<dbReference type="EMBL" id="JACHJF010000012">
    <property type="protein sequence ID" value="MBB5120471.1"/>
    <property type="molecule type" value="Genomic_DNA"/>
</dbReference>
<reference evidence="1 4" key="3">
    <citation type="submission" date="2020-08" db="EMBL/GenBank/DDBJ databases">
        <title>Genomic Encyclopedia of Type Strains, Phase III (KMG-III): the genomes of soil and plant-associated and newly described type strains.</title>
        <authorList>
            <person name="Whitman W."/>
        </authorList>
    </citation>
    <scope>NUCLEOTIDE SEQUENCE [LARGE SCALE GENOMIC DNA]</scope>
    <source>
        <strain evidence="1 4">CECT 3259</strain>
    </source>
</reference>
<name>A0A2N8NXC8_STREU</name>
<evidence type="ECO:0000313" key="3">
    <source>
        <dbReference type="Proteomes" id="UP000235945"/>
    </source>
</evidence>
<reference evidence="2" key="1">
    <citation type="submission" date="2015-07" db="EMBL/GenBank/DDBJ databases">
        <authorList>
            <person name="Noorani M."/>
        </authorList>
    </citation>
    <scope>NUCLEOTIDE SEQUENCE [LARGE SCALE GENOMIC DNA]</scope>
    <source>
        <strain evidence="2">ATCC 27428</strain>
    </source>
</reference>
<dbReference type="AlphaFoldDB" id="A0A2N8NXC8"/>
<dbReference type="Proteomes" id="UP000528608">
    <property type="component" value="Unassembled WGS sequence"/>
</dbReference>
<proteinExistence type="predicted"/>
<accession>A0A2N8NXC8</accession>
<comment type="caution">
    <text evidence="2">The sequence shown here is derived from an EMBL/GenBank/DDBJ whole genome shotgun (WGS) entry which is preliminary data.</text>
</comment>
<sequence>MSTFAADTAAGFPDEAVAAGVARKSIGATAITATTPRTDFLIVCTLYSVLVERTDFRTRQYVICVQRQH</sequence>
<reference evidence="3" key="2">
    <citation type="submission" date="2015-07" db="EMBL/GenBank/DDBJ databases">
        <authorList>
            <person name="Graham D.E."/>
            <person name="Giannone R.J."/>
            <person name="Gulvik C.A."/>
            <person name="Hettich R.L."/>
            <person name="Klingeman D.M."/>
            <person name="Mahan K.M."/>
            <person name="Parry R.J."/>
            <person name="Spain J.C."/>
        </authorList>
    </citation>
    <scope>NUCLEOTIDE SEQUENCE [LARGE SCALE GENOMIC DNA]</scope>
    <source>
        <strain evidence="3">ATCC 27428</strain>
    </source>
</reference>
<evidence type="ECO:0000313" key="2">
    <source>
        <dbReference type="EMBL" id="PNE33433.1"/>
    </source>
</evidence>
<keyword evidence="3" id="KW-1185">Reference proteome</keyword>